<dbReference type="Proteomes" id="UP001187859">
    <property type="component" value="Unassembled WGS sequence"/>
</dbReference>
<dbReference type="PANTHER" id="PTHR11845:SF13">
    <property type="entry name" value="5'-DEOXYNUCLEOTIDASE HDDC2"/>
    <property type="match status" value="1"/>
</dbReference>
<dbReference type="GeneID" id="75188695"/>
<evidence type="ECO:0000259" key="6">
    <source>
        <dbReference type="PROSITE" id="PS51831"/>
    </source>
</evidence>
<reference evidence="8 10" key="3">
    <citation type="submission" date="2022-09" db="EMBL/GenBank/DDBJ databases">
        <title>The outer-membrane cytochrome OmcA is essential for infection of Shewanella oneidensis by a zebrafish-associated bacteriophage.</title>
        <authorList>
            <person name="Grenfell A.W."/>
            <person name="Intile P."/>
            <person name="Mcfarlane J."/>
            <person name="Leung D."/>
            <person name="Abdalla K."/>
            <person name="Wold M."/>
            <person name="Kees E."/>
            <person name="Gralnick J."/>
        </authorList>
    </citation>
    <scope>NUCLEOTIDE SEQUENCE [LARGE SCALE GENOMIC DNA]</scope>
    <source>
        <strain evidence="8 10">NF-5</strain>
    </source>
</reference>
<evidence type="ECO:0000313" key="11">
    <source>
        <dbReference type="Proteomes" id="UP001187859"/>
    </source>
</evidence>
<dbReference type="PROSITE" id="PS51831">
    <property type="entry name" value="HD"/>
    <property type="match status" value="1"/>
</dbReference>
<sequence length="195" mass="22381">MSHLFAHLARMKLIQRWPLMYNVRTENVQEHSLQVAMVAHALVIISNKKFGTTLDAHQATSLAIFHDASEILTGDLPTPVKYFNKEIEAEYKKIEAIAEQRMLDMVPDEFKEDYRSLFISDNADPIYKAIVKSADTLCAYLKCLEENRAGNTEFNTARKRLEAMLESNPNPAVKYFMDCFVPSFTLNLDEINKML</sequence>
<dbReference type="EMBL" id="JAOTLW010000008">
    <property type="protein sequence ID" value="MDI5831705.1"/>
    <property type="molecule type" value="Genomic_DNA"/>
</dbReference>
<dbReference type="OrthoDB" id="9812744at2"/>
<evidence type="ECO:0000256" key="5">
    <source>
        <dbReference type="HAMAP-Rule" id="MF_01100"/>
    </source>
</evidence>
<evidence type="ECO:0000313" key="8">
    <source>
        <dbReference type="EMBL" id="MDI5831705.1"/>
    </source>
</evidence>
<feature type="site" description="Appears to be important in orienting the phosphate for catalysis" evidence="5">
    <location>
        <position position="16"/>
    </location>
</feature>
<evidence type="ECO:0000313" key="9">
    <source>
        <dbReference type="EMBL" id="MDV5390111.1"/>
    </source>
</evidence>
<dbReference type="EMBL" id="SUNE01000003">
    <property type="protein sequence ID" value="MDG5899492.1"/>
    <property type="molecule type" value="Genomic_DNA"/>
</dbReference>
<dbReference type="SUPFAM" id="SSF109604">
    <property type="entry name" value="HD-domain/PDEase-like"/>
    <property type="match status" value="1"/>
</dbReference>
<dbReference type="EMBL" id="JASGOQ010000001">
    <property type="protein sequence ID" value="MDV5390111.1"/>
    <property type="molecule type" value="Genomic_DNA"/>
</dbReference>
<keyword evidence="4 5" id="KW-0378">Hydrolase</keyword>
<comment type="caution">
    <text evidence="9">The sequence shown here is derived from an EMBL/GenBank/DDBJ whole genome shotgun (WGS) entry which is preliminary data.</text>
</comment>
<dbReference type="Pfam" id="PF12917">
    <property type="entry name" value="YfbR-like"/>
    <property type="match status" value="1"/>
</dbReference>
<dbReference type="EC" id="3.1.3.89" evidence="9"/>
<comment type="subunit">
    <text evidence="5">Homodimer.</text>
</comment>
<dbReference type="GO" id="GO:0046872">
    <property type="term" value="F:metal ion binding"/>
    <property type="evidence" value="ECO:0007669"/>
    <property type="project" value="UniProtKB-KW"/>
</dbReference>
<reference evidence="7" key="2">
    <citation type="submission" date="2019-04" db="EMBL/GenBank/DDBJ databases">
        <authorList>
            <person name="Zou H."/>
        </authorList>
    </citation>
    <scope>NUCLEOTIDE SEQUENCE</scope>
    <source>
        <strain evidence="7">2015oxa</strain>
    </source>
</reference>
<comment type="catalytic activity">
    <reaction evidence="5">
        <text>a 2'-deoxyribonucleoside 5'-phosphate + H2O = a 2'-deoxyribonucleoside + phosphate</text>
        <dbReference type="Rhea" id="RHEA:36167"/>
        <dbReference type="ChEBI" id="CHEBI:15377"/>
        <dbReference type="ChEBI" id="CHEBI:18274"/>
        <dbReference type="ChEBI" id="CHEBI:43474"/>
        <dbReference type="ChEBI" id="CHEBI:65317"/>
        <dbReference type="EC" id="3.1.3.89"/>
    </reaction>
</comment>
<keyword evidence="1 5" id="KW-0963">Cytoplasm</keyword>
<comment type="similarity">
    <text evidence="5">Belongs to the 5DNU family.</text>
</comment>
<feature type="binding site" evidence="5">
    <location>
        <begin position="16"/>
        <end position="17"/>
    </location>
    <ligand>
        <name>substrate</name>
    </ligand>
</feature>
<feature type="binding site" evidence="5">
    <location>
        <position position="31"/>
    </location>
    <ligand>
        <name>substrate</name>
    </ligand>
</feature>
<feature type="binding site" evidence="5">
    <location>
        <position position="66"/>
    </location>
    <ligand>
        <name>a divalent metal cation</name>
        <dbReference type="ChEBI" id="CHEBI:60240"/>
    </ligand>
</feature>
<evidence type="ECO:0000313" key="7">
    <source>
        <dbReference type="EMBL" id="MDG5899492.1"/>
    </source>
</evidence>
<dbReference type="InterPro" id="IPR039356">
    <property type="entry name" value="YfbR/HDDC2"/>
</dbReference>
<dbReference type="RefSeq" id="WP_037430288.1">
    <property type="nucleotide sequence ID" value="NZ_AP025014.1"/>
</dbReference>
<feature type="binding site" evidence="5">
    <location>
        <position position="67"/>
    </location>
    <ligand>
        <name>substrate</name>
    </ligand>
</feature>
<reference evidence="7" key="1">
    <citation type="journal article" date="2019" name="Int J Environ Res Public Health">
        <title>Characterization of Chromosome-Mediated BlaOXA-894 in Shewanella xiamenensis Isolated from Pig Wastewater.</title>
        <authorList>
            <person name="Zou H."/>
            <person name="Zhou Z."/>
            <person name="Xia H."/>
            <person name="Zhao Q."/>
            <person name="Li X."/>
        </authorList>
    </citation>
    <scope>NUCLEOTIDE SEQUENCE</scope>
    <source>
        <strain evidence="7">2015oxa</strain>
    </source>
</reference>
<feature type="binding site" evidence="5">
    <location>
        <position position="135"/>
    </location>
    <ligand>
        <name>a divalent metal cation</name>
        <dbReference type="ChEBI" id="CHEBI:60240"/>
    </ligand>
</feature>
<dbReference type="HAMAP" id="MF_01100">
    <property type="entry name" value="5DNU"/>
    <property type="match status" value="1"/>
</dbReference>
<feature type="binding site" evidence="5">
    <location>
        <position position="67"/>
    </location>
    <ligand>
        <name>a divalent metal cation</name>
        <dbReference type="ChEBI" id="CHEBI:60240"/>
    </ligand>
</feature>
<evidence type="ECO:0000256" key="2">
    <source>
        <dbReference type="ARBA" id="ARBA00022723"/>
    </source>
</evidence>
<comment type="cofactor">
    <cofactor evidence="5">
        <name>a divalent metal cation</name>
        <dbReference type="ChEBI" id="CHEBI:60240"/>
    </cofactor>
</comment>
<name>A0A1E3V372_9GAMM</name>
<evidence type="ECO:0000256" key="3">
    <source>
        <dbReference type="ARBA" id="ARBA00022741"/>
    </source>
</evidence>
<dbReference type="GO" id="GO:0005737">
    <property type="term" value="C:cytoplasm"/>
    <property type="evidence" value="ECO:0007669"/>
    <property type="project" value="UniProtKB-SubCell"/>
</dbReference>
<feature type="binding site" evidence="5">
    <location>
        <begin position="75"/>
        <end position="78"/>
    </location>
    <ligand>
        <name>substrate</name>
    </ligand>
</feature>
<comment type="subcellular location">
    <subcellularLocation>
        <location evidence="5">Cytoplasm</location>
    </subcellularLocation>
</comment>
<organism evidence="9 11">
    <name type="scientific">Shewanella xiamenensis</name>
    <dbReference type="NCBI Taxonomy" id="332186"/>
    <lineage>
        <taxon>Bacteria</taxon>
        <taxon>Pseudomonadati</taxon>
        <taxon>Pseudomonadota</taxon>
        <taxon>Gammaproteobacteria</taxon>
        <taxon>Alteromonadales</taxon>
        <taxon>Shewanellaceae</taxon>
        <taxon>Shewanella</taxon>
    </lineage>
</organism>
<comment type="function">
    <text evidence="5">Catalyzes the strictly specific dephosphorylation of 2'-deoxyribonucleoside 5'-monophosphates.</text>
</comment>
<evidence type="ECO:0000256" key="4">
    <source>
        <dbReference type="ARBA" id="ARBA00022801"/>
    </source>
</evidence>
<dbReference type="GO" id="GO:0000166">
    <property type="term" value="F:nucleotide binding"/>
    <property type="evidence" value="ECO:0007669"/>
    <property type="project" value="UniProtKB-KW"/>
</dbReference>
<dbReference type="AlphaFoldDB" id="A0A1E3V372"/>
<dbReference type="PANTHER" id="PTHR11845">
    <property type="entry name" value="5'-DEOXYNUCLEOTIDASE HDDC2"/>
    <property type="match status" value="1"/>
</dbReference>
<feature type="domain" description="HD" evidence="6">
    <location>
        <begin position="28"/>
        <end position="140"/>
    </location>
</feature>
<evidence type="ECO:0000256" key="1">
    <source>
        <dbReference type="ARBA" id="ARBA00022490"/>
    </source>
</evidence>
<gene>
    <name evidence="9" type="primary">yfbR</name>
    <name evidence="7" type="ORF">E2650_06200</name>
    <name evidence="8" type="ORF">ODY93_09035</name>
    <name evidence="9" type="ORF">QM089_07555</name>
</gene>
<dbReference type="InterPro" id="IPR006674">
    <property type="entry name" value="HD_domain"/>
</dbReference>
<dbReference type="Gene3D" id="1.10.3210.10">
    <property type="entry name" value="Hypothetical protein af1432"/>
    <property type="match status" value="1"/>
</dbReference>
<dbReference type="GO" id="GO:0002953">
    <property type="term" value="F:5'-deoxynucleotidase activity"/>
    <property type="evidence" value="ECO:0007669"/>
    <property type="project" value="UniProtKB-EC"/>
</dbReference>
<dbReference type="InterPro" id="IPR022971">
    <property type="entry name" value="YfbR"/>
</dbReference>
<dbReference type="Proteomes" id="UP001152518">
    <property type="component" value="Unassembled WGS sequence"/>
</dbReference>
<keyword evidence="2 5" id="KW-0479">Metal-binding</keyword>
<feature type="binding site" evidence="5">
    <location>
        <position position="31"/>
    </location>
    <ligand>
        <name>a divalent metal cation</name>
        <dbReference type="ChEBI" id="CHEBI:60240"/>
    </ligand>
</feature>
<keyword evidence="3 5" id="KW-0547">Nucleotide-binding</keyword>
<protein>
    <submittedName>
        <fullName evidence="9">5'-deoxynucleotidase</fullName>
        <ecNumber evidence="9">3.1.3.89</ecNumber>
    </submittedName>
</protein>
<dbReference type="Proteomes" id="UP001159075">
    <property type="component" value="Unassembled WGS sequence"/>
</dbReference>
<reference evidence="9" key="4">
    <citation type="submission" date="2023-05" db="EMBL/GenBank/DDBJ databases">
        <title>Colonisation of extended spectrum b-lactamase- and carbapenemase-producing bacteria on hospital surfaces from low- and middle-income countries.</title>
        <authorList>
            <person name="Nieto-Rosado M."/>
            <person name="Sands K."/>
            <person name="Iregbu K."/>
            <person name="Zahra R."/>
            <person name="Mazarati J.B."/>
            <person name="Mehtar S."/>
            <person name="Barnards-Group B."/>
            <person name="Walsh T.R."/>
        </authorList>
    </citation>
    <scope>NUCLEOTIDE SEQUENCE</scope>
    <source>
        <strain evidence="9">PP-E493</strain>
    </source>
</reference>
<feature type="binding site" evidence="5">
    <location>
        <position position="135"/>
    </location>
    <ligand>
        <name>substrate</name>
    </ligand>
</feature>
<dbReference type="NCBIfam" id="NF003009">
    <property type="entry name" value="PRK03826.1"/>
    <property type="match status" value="1"/>
</dbReference>
<proteinExistence type="inferred from homology"/>
<evidence type="ECO:0000313" key="10">
    <source>
        <dbReference type="Proteomes" id="UP001159075"/>
    </source>
</evidence>
<keyword evidence="10" id="KW-1185">Reference proteome</keyword>
<accession>A0A1E3V372</accession>